<reference evidence="1" key="1">
    <citation type="submission" date="2024-09" db="EMBL/GenBank/DDBJ databases">
        <title>Draft Genome Sequences of Neofusicoccum parvum.</title>
        <authorList>
            <person name="Ashida A."/>
            <person name="Camagna M."/>
            <person name="Tanaka A."/>
            <person name="Takemoto D."/>
        </authorList>
    </citation>
    <scope>NUCLEOTIDE SEQUENCE</scope>
    <source>
        <strain evidence="1">PPO83</strain>
    </source>
</reference>
<evidence type="ECO:0000313" key="1">
    <source>
        <dbReference type="EMBL" id="GME32684.1"/>
    </source>
</evidence>
<evidence type="ECO:0000313" key="2">
    <source>
        <dbReference type="Proteomes" id="UP001165186"/>
    </source>
</evidence>
<dbReference type="EMBL" id="BSXG01000062">
    <property type="protein sequence ID" value="GME32684.1"/>
    <property type="molecule type" value="Genomic_DNA"/>
</dbReference>
<name>A0ACB5SAJ2_9PEZI</name>
<dbReference type="Proteomes" id="UP001165186">
    <property type="component" value="Unassembled WGS sequence"/>
</dbReference>
<protein>
    <submittedName>
        <fullName evidence="1">Carboxylesterase type B</fullName>
    </submittedName>
</protein>
<organism evidence="1 2">
    <name type="scientific">Neofusicoccum parvum</name>
    <dbReference type="NCBI Taxonomy" id="310453"/>
    <lineage>
        <taxon>Eukaryota</taxon>
        <taxon>Fungi</taxon>
        <taxon>Dikarya</taxon>
        <taxon>Ascomycota</taxon>
        <taxon>Pezizomycotina</taxon>
        <taxon>Dothideomycetes</taxon>
        <taxon>Dothideomycetes incertae sedis</taxon>
        <taxon>Botryosphaeriales</taxon>
        <taxon>Botryosphaeriaceae</taxon>
        <taxon>Neofusicoccum</taxon>
    </lineage>
</organism>
<accession>A0ACB5SAJ2</accession>
<keyword evidence="2" id="KW-1185">Reference proteome</keyword>
<comment type="caution">
    <text evidence="1">The sequence shown here is derived from an EMBL/GenBank/DDBJ whole genome shotgun (WGS) entry which is preliminary data.</text>
</comment>
<gene>
    <name evidence="1" type="primary">g452</name>
    <name evidence="1" type="ORF">NpPPO83_00000452</name>
</gene>
<sequence length="258" mass="26856">MLTTALALLSLLFSAHLAEASPPPPRRGKGAPRIRLQARQDDLPILDLPPYQQAKASSFDATRDNIPFAAPPSANATNLPVMHWIYGGACGLGGKAMYAGKGLASVSNDSVIHVASNHRVGACGWLAGTTMEQDGLRDARAALSWTQQSIGLLGDVGGESGGAGSLLHLLAALDFSRDRGGGLEQQTQQFLGDAGWAGRGVACLRQESPQALRAASAVLSHHHLYGHELHGTGLAPTLLLPDPRASSPRSSTGRTRGA</sequence>
<proteinExistence type="predicted"/>